<dbReference type="InterPro" id="IPR009061">
    <property type="entry name" value="DNA-bd_dom_put_sf"/>
</dbReference>
<keyword evidence="4" id="KW-1185">Reference proteome</keyword>
<evidence type="ECO:0000256" key="1">
    <source>
        <dbReference type="ARBA" id="ARBA00023125"/>
    </source>
</evidence>
<dbReference type="Proteomes" id="UP000642284">
    <property type="component" value="Unassembled WGS sequence"/>
</dbReference>
<dbReference type="RefSeq" id="WP_187811990.1">
    <property type="nucleotide sequence ID" value="NZ_JACTVJ010000002.1"/>
</dbReference>
<sequence>MIHDGPELLTIGQLASRTGLPVRTIRYWSDAGALPVVDRSPGNYRLYDAASVARLELIRTLRDLGLGLDDVRAVVGGEITVAQVAARHVSALDAQIRSLKVTRAVLTTVAKRGSSAEEMTLMNKLARLSAAERKRIIDTFTAEVFGGLDTTDPDIRTRLQFGIPDLPDDPTVDQVDAWVEMAELLQDPEFRRGMRKVIEFNAAGRTPKTPPGTSLWFMSRLVHLAGDARGRGIAPASQEARDVLGELLGDADRGEVLERMLSASQADVSRLRDLIARVRGLEESPQYREEFAWVVAALEAELGR</sequence>
<dbReference type="Gene3D" id="1.10.1660.10">
    <property type="match status" value="1"/>
</dbReference>
<dbReference type="InterPro" id="IPR000551">
    <property type="entry name" value="MerR-type_HTH_dom"/>
</dbReference>
<evidence type="ECO:0000259" key="2">
    <source>
        <dbReference type="PROSITE" id="PS50937"/>
    </source>
</evidence>
<accession>A0ABR7S7L7</accession>
<protein>
    <submittedName>
        <fullName evidence="3">MerR family transcriptional regulator</fullName>
    </submittedName>
</protein>
<dbReference type="SUPFAM" id="SSF46955">
    <property type="entry name" value="Putative DNA-binding domain"/>
    <property type="match status" value="1"/>
</dbReference>
<proteinExistence type="predicted"/>
<dbReference type="PANTHER" id="PTHR30204:SF93">
    <property type="entry name" value="HTH MERR-TYPE DOMAIN-CONTAINING PROTEIN"/>
    <property type="match status" value="1"/>
</dbReference>
<dbReference type="PANTHER" id="PTHR30204">
    <property type="entry name" value="REDOX-CYCLING DRUG-SENSING TRANSCRIPTIONAL ACTIVATOR SOXR"/>
    <property type="match status" value="1"/>
</dbReference>
<keyword evidence="1" id="KW-0238">DNA-binding</keyword>
<evidence type="ECO:0000313" key="4">
    <source>
        <dbReference type="Proteomes" id="UP000642284"/>
    </source>
</evidence>
<dbReference type="InterPro" id="IPR047057">
    <property type="entry name" value="MerR_fam"/>
</dbReference>
<reference evidence="3 4" key="1">
    <citation type="submission" date="2020-08" db="EMBL/GenBank/DDBJ databases">
        <title>Genemic of Streptomyces polyaspartic.</title>
        <authorList>
            <person name="Liu W."/>
        </authorList>
    </citation>
    <scope>NUCLEOTIDE SEQUENCE [LARGE SCALE GENOMIC DNA]</scope>
    <source>
        <strain evidence="3 4">TRM66268-LWL</strain>
    </source>
</reference>
<dbReference type="Pfam" id="PF13411">
    <property type="entry name" value="MerR_1"/>
    <property type="match status" value="1"/>
</dbReference>
<organism evidence="3 4">
    <name type="scientific">Streptomyces polyasparticus</name>
    <dbReference type="NCBI Taxonomy" id="2767826"/>
    <lineage>
        <taxon>Bacteria</taxon>
        <taxon>Bacillati</taxon>
        <taxon>Actinomycetota</taxon>
        <taxon>Actinomycetes</taxon>
        <taxon>Kitasatosporales</taxon>
        <taxon>Streptomycetaceae</taxon>
        <taxon>Streptomyces</taxon>
    </lineage>
</organism>
<dbReference type="PRINTS" id="PR00040">
    <property type="entry name" value="HTHMERR"/>
</dbReference>
<dbReference type="SMART" id="SM00422">
    <property type="entry name" value="HTH_MERR"/>
    <property type="match status" value="1"/>
</dbReference>
<dbReference type="EMBL" id="JACTVJ010000002">
    <property type="protein sequence ID" value="MBC9711466.1"/>
    <property type="molecule type" value="Genomic_DNA"/>
</dbReference>
<gene>
    <name evidence="3" type="ORF">H9Y04_02625</name>
</gene>
<dbReference type="PROSITE" id="PS50937">
    <property type="entry name" value="HTH_MERR_2"/>
    <property type="match status" value="1"/>
</dbReference>
<evidence type="ECO:0000313" key="3">
    <source>
        <dbReference type="EMBL" id="MBC9711466.1"/>
    </source>
</evidence>
<comment type="caution">
    <text evidence="3">The sequence shown here is derived from an EMBL/GenBank/DDBJ whole genome shotgun (WGS) entry which is preliminary data.</text>
</comment>
<feature type="domain" description="HTH merR-type" evidence="2">
    <location>
        <begin position="8"/>
        <end position="77"/>
    </location>
</feature>
<name>A0ABR7S7L7_9ACTN</name>